<feature type="transmembrane region" description="Helical" evidence="4">
    <location>
        <begin position="82"/>
        <end position="105"/>
    </location>
</feature>
<dbReference type="AlphaFoldDB" id="A0A1Y1RZN1"/>
<feature type="transmembrane region" description="Helical" evidence="4">
    <location>
        <begin position="272"/>
        <end position="291"/>
    </location>
</feature>
<protein>
    <recommendedName>
        <fullName evidence="7">Major facilitator superfamily (MFS) profile domain-containing protein</fullName>
    </recommendedName>
</protein>
<feature type="transmembrane region" description="Helical" evidence="4">
    <location>
        <begin position="111"/>
        <end position="135"/>
    </location>
</feature>
<dbReference type="Proteomes" id="UP000192343">
    <property type="component" value="Unassembled WGS sequence"/>
</dbReference>
<dbReference type="InterPro" id="IPR052528">
    <property type="entry name" value="Sugar_transport-like"/>
</dbReference>
<dbReference type="InterPro" id="IPR011701">
    <property type="entry name" value="MFS"/>
</dbReference>
<gene>
    <name evidence="5" type="ORF">B4O97_08150</name>
</gene>
<evidence type="ECO:0000256" key="3">
    <source>
        <dbReference type="ARBA" id="ARBA00023136"/>
    </source>
</evidence>
<keyword evidence="1 4" id="KW-0812">Transmembrane</keyword>
<feature type="transmembrane region" description="Helical" evidence="4">
    <location>
        <begin position="50"/>
        <end position="70"/>
    </location>
</feature>
<keyword evidence="6" id="KW-1185">Reference proteome</keyword>
<keyword evidence="2 4" id="KW-1133">Transmembrane helix</keyword>
<feature type="transmembrane region" description="Helical" evidence="4">
    <location>
        <begin position="357"/>
        <end position="376"/>
    </location>
</feature>
<accession>A0A1Y1RZN1</accession>
<feature type="transmembrane region" description="Helical" evidence="4">
    <location>
        <begin position="239"/>
        <end position="260"/>
    </location>
</feature>
<feature type="transmembrane region" description="Helical" evidence="4">
    <location>
        <begin position="382"/>
        <end position="403"/>
    </location>
</feature>
<keyword evidence="3 4" id="KW-0472">Membrane</keyword>
<feature type="transmembrane region" description="Helical" evidence="4">
    <location>
        <begin position="156"/>
        <end position="176"/>
    </location>
</feature>
<dbReference type="OrthoDB" id="142704at2"/>
<organism evidence="5 6">
    <name type="scientific">Marispirochaeta aestuarii</name>
    <dbReference type="NCBI Taxonomy" id="1963862"/>
    <lineage>
        <taxon>Bacteria</taxon>
        <taxon>Pseudomonadati</taxon>
        <taxon>Spirochaetota</taxon>
        <taxon>Spirochaetia</taxon>
        <taxon>Spirochaetales</taxon>
        <taxon>Spirochaetaceae</taxon>
        <taxon>Marispirochaeta</taxon>
    </lineage>
</organism>
<feature type="transmembrane region" description="Helical" evidence="4">
    <location>
        <begin position="298"/>
        <end position="318"/>
    </location>
</feature>
<sequence length="421" mass="46271">MPDSTLHNKLGKNFFLNALDGISFLTGMIFLSPESVLPVYIERLGGSPFILSLIPVLRNIGVFFPSIFVARYIQTLRYKKPYILITGAFQRVPWLLAALSGLAFGAEYPGFVIFSLMLALFITQGTTGIAVPAFFDLTAKTIPINLRGRLFAVRNLGSYLIGLACGGIIIRIMNTVPFPDNFPLLMIIGFSFLMIYLPSLGFYSEPPSRRIRFSTEPLGSFLRGLRQIPRENRDFGRYILGRVFYTLAFTSYSYFAVHLVRRFSLHESEVGLFTMITAATFIVANPLLGELADRKGHLFNHLIGALSLIIGNLAALFAGSYSLALISIAAGALTLCINNVSQFAIVIEFGQDFEIPVYIGIVGLAVGISSLSIIFLGYLSSIFGLGVIFWFSLGASVLSLGIFTTVTEPRKHRPPTVVDAR</sequence>
<dbReference type="SUPFAM" id="SSF103473">
    <property type="entry name" value="MFS general substrate transporter"/>
    <property type="match status" value="1"/>
</dbReference>
<dbReference type="Pfam" id="PF07690">
    <property type="entry name" value="MFS_1"/>
    <property type="match status" value="1"/>
</dbReference>
<dbReference type="RefSeq" id="WP_083049878.1">
    <property type="nucleotide sequence ID" value="NZ_MWQY01000008.1"/>
</dbReference>
<comment type="caution">
    <text evidence="5">The sequence shown here is derived from an EMBL/GenBank/DDBJ whole genome shotgun (WGS) entry which is preliminary data.</text>
</comment>
<dbReference type="PANTHER" id="PTHR23526">
    <property type="entry name" value="INTEGRAL MEMBRANE TRANSPORT PROTEIN-RELATED"/>
    <property type="match status" value="1"/>
</dbReference>
<dbReference type="GO" id="GO:0022857">
    <property type="term" value="F:transmembrane transporter activity"/>
    <property type="evidence" value="ECO:0007669"/>
    <property type="project" value="InterPro"/>
</dbReference>
<evidence type="ECO:0000313" key="5">
    <source>
        <dbReference type="EMBL" id="ORC35607.1"/>
    </source>
</evidence>
<dbReference type="EMBL" id="MWQY01000008">
    <property type="protein sequence ID" value="ORC35607.1"/>
    <property type="molecule type" value="Genomic_DNA"/>
</dbReference>
<dbReference type="PANTHER" id="PTHR23526:SF1">
    <property type="entry name" value="MAJOR FACILITATOR SUPERFAMILY MFS_1"/>
    <property type="match status" value="1"/>
</dbReference>
<evidence type="ECO:0000256" key="2">
    <source>
        <dbReference type="ARBA" id="ARBA00022989"/>
    </source>
</evidence>
<dbReference type="InterPro" id="IPR036259">
    <property type="entry name" value="MFS_trans_sf"/>
</dbReference>
<feature type="transmembrane region" description="Helical" evidence="4">
    <location>
        <begin position="12"/>
        <end position="30"/>
    </location>
</feature>
<dbReference type="STRING" id="1963862.B4O97_08150"/>
<evidence type="ECO:0000313" key="6">
    <source>
        <dbReference type="Proteomes" id="UP000192343"/>
    </source>
</evidence>
<feature type="transmembrane region" description="Helical" evidence="4">
    <location>
        <begin position="182"/>
        <end position="203"/>
    </location>
</feature>
<proteinExistence type="predicted"/>
<feature type="transmembrane region" description="Helical" evidence="4">
    <location>
        <begin position="324"/>
        <end position="345"/>
    </location>
</feature>
<dbReference type="Gene3D" id="1.20.1250.20">
    <property type="entry name" value="MFS general substrate transporter like domains"/>
    <property type="match status" value="1"/>
</dbReference>
<evidence type="ECO:0000256" key="1">
    <source>
        <dbReference type="ARBA" id="ARBA00022692"/>
    </source>
</evidence>
<evidence type="ECO:0008006" key="7">
    <source>
        <dbReference type="Google" id="ProtNLM"/>
    </source>
</evidence>
<evidence type="ECO:0000256" key="4">
    <source>
        <dbReference type="SAM" id="Phobius"/>
    </source>
</evidence>
<name>A0A1Y1RZN1_9SPIO</name>
<reference evidence="5 6" key="1">
    <citation type="submission" date="2017-03" db="EMBL/GenBank/DDBJ databases">
        <title>Draft Genome sequence of Marispirochaeta sp. strain JC444.</title>
        <authorList>
            <person name="Shivani Y."/>
            <person name="Subhash Y."/>
            <person name="Sasikala C."/>
            <person name="Ramana C."/>
        </authorList>
    </citation>
    <scope>NUCLEOTIDE SEQUENCE [LARGE SCALE GENOMIC DNA]</scope>
    <source>
        <strain evidence="5 6">JC444</strain>
    </source>
</reference>